<organism evidence="1 2">
    <name type="scientific">Paenibacillus peoriae</name>
    <dbReference type="NCBI Taxonomy" id="59893"/>
    <lineage>
        <taxon>Bacteria</taxon>
        <taxon>Bacillati</taxon>
        <taxon>Bacillota</taxon>
        <taxon>Bacilli</taxon>
        <taxon>Bacillales</taxon>
        <taxon>Paenibacillaceae</taxon>
        <taxon>Paenibacillus</taxon>
    </lineage>
</organism>
<dbReference type="Pfam" id="PF13289">
    <property type="entry name" value="SIR2_2"/>
    <property type="match status" value="1"/>
</dbReference>
<sequence>MSNYEDYRSDSLYKISTLLNDSNSRPILFVGAGISRRYISSPDWIGLLEYFIEANPNKKYPIGYYTQDRMDKLPEVGSLIANEYYDFAWQKQAEGIFPKEVYSTSFSRSIFLKQRISEFLGSKMSEFAVNGHNYQEELEALIRITPHAVVTTNYDMLMEHIFPKHNPIIGQQVIRARESTNYGHLLKIHGCVTQPSEIVISKEDYDVFMGKQKYLIAKLLTYFMEYPIIFLGYALSDENIKSILSDVSEIIKSDDDEPVSNIWFIEWQEDPIPDKAKAPTDKVVDLGNGKTIRINYLLVNSFTELFVSLQQNINEPVDIIRELENNIYNIVKSKTVTNLEVDVLDIRRITDIDILSTQLGFKPIEEMATVIVR</sequence>
<evidence type="ECO:0000313" key="2">
    <source>
        <dbReference type="Proteomes" id="UP000516384"/>
    </source>
</evidence>
<dbReference type="EMBL" id="CP061172">
    <property type="protein sequence ID" value="QNR69773.1"/>
    <property type="molecule type" value="Genomic_DNA"/>
</dbReference>
<dbReference type="AlphaFoldDB" id="A0A7H0YFB5"/>
<name>A0A7H0YFB5_9BACL</name>
<evidence type="ECO:0000313" key="1">
    <source>
        <dbReference type="EMBL" id="QNR69773.1"/>
    </source>
</evidence>
<dbReference type="Proteomes" id="UP000516384">
    <property type="component" value="Chromosome"/>
</dbReference>
<gene>
    <name evidence="1" type="ORF">IAQ67_12635</name>
</gene>
<reference evidence="1 2" key="1">
    <citation type="submission" date="2020-09" db="EMBL/GenBank/DDBJ databases">
        <title>Characterization of Paenibacillus peoriae strain ZF390 with broad-spectrum antimicrobial activity as a potential biocontrol agent.</title>
        <authorList>
            <person name="Li L."/>
            <person name="Zhao Y."/>
            <person name="Li B."/>
            <person name="Xie X."/>
        </authorList>
    </citation>
    <scope>NUCLEOTIDE SEQUENCE [LARGE SCALE GENOMIC DNA]</scope>
    <source>
        <strain evidence="1 2">ZF390</strain>
    </source>
</reference>
<accession>A0A7H0YFB5</accession>
<dbReference type="RefSeq" id="WP_190299372.1">
    <property type="nucleotide sequence ID" value="NZ_CP061172.1"/>
</dbReference>
<protein>
    <submittedName>
        <fullName evidence="1">SIR2 family protein</fullName>
    </submittedName>
</protein>
<proteinExistence type="predicted"/>